<feature type="region of interest" description="Disordered" evidence="1">
    <location>
        <begin position="1"/>
        <end position="20"/>
    </location>
</feature>
<dbReference type="EMBL" id="SPHZ02000011">
    <property type="protein sequence ID" value="KAF0892218.1"/>
    <property type="molecule type" value="Genomic_DNA"/>
</dbReference>
<organism evidence="2 3">
    <name type="scientific">Oryza meyeriana var. granulata</name>
    <dbReference type="NCBI Taxonomy" id="110450"/>
    <lineage>
        <taxon>Eukaryota</taxon>
        <taxon>Viridiplantae</taxon>
        <taxon>Streptophyta</taxon>
        <taxon>Embryophyta</taxon>
        <taxon>Tracheophyta</taxon>
        <taxon>Spermatophyta</taxon>
        <taxon>Magnoliopsida</taxon>
        <taxon>Liliopsida</taxon>
        <taxon>Poales</taxon>
        <taxon>Poaceae</taxon>
        <taxon>BOP clade</taxon>
        <taxon>Oryzoideae</taxon>
        <taxon>Oryzeae</taxon>
        <taxon>Oryzinae</taxon>
        <taxon>Oryza</taxon>
        <taxon>Oryza meyeriana</taxon>
    </lineage>
</organism>
<accession>A0A6G1BVS3</accession>
<gene>
    <name evidence="2" type="ORF">E2562_014809</name>
</gene>
<evidence type="ECO:0000256" key="1">
    <source>
        <dbReference type="SAM" id="MobiDB-lite"/>
    </source>
</evidence>
<dbReference type="AlphaFoldDB" id="A0A6G1BVS3"/>
<evidence type="ECO:0000313" key="3">
    <source>
        <dbReference type="Proteomes" id="UP000479710"/>
    </source>
</evidence>
<dbReference type="Proteomes" id="UP000479710">
    <property type="component" value="Unassembled WGS sequence"/>
</dbReference>
<name>A0A6G1BVS3_9ORYZ</name>
<protein>
    <submittedName>
        <fullName evidence="2">Uncharacterized protein</fullName>
    </submittedName>
</protein>
<comment type="caution">
    <text evidence="2">The sequence shown here is derived from an EMBL/GenBank/DDBJ whole genome shotgun (WGS) entry which is preliminary data.</text>
</comment>
<evidence type="ECO:0000313" key="2">
    <source>
        <dbReference type="EMBL" id="KAF0892218.1"/>
    </source>
</evidence>
<sequence length="93" mass="10300">MLVSPGSVVGELTVDGEEGRRRRDRTADILAALKPVHEHDVRKGRKATLDVTCFMELFVRIMGKLPDGLQDVIDVPLLNASLDIRSSQIKVFS</sequence>
<keyword evidence="3" id="KW-1185">Reference proteome</keyword>
<proteinExistence type="predicted"/>
<dbReference type="OrthoDB" id="695030at2759"/>
<reference evidence="2 3" key="1">
    <citation type="submission" date="2019-11" db="EMBL/GenBank/DDBJ databases">
        <title>Whole genome sequence of Oryza granulata.</title>
        <authorList>
            <person name="Li W."/>
        </authorList>
    </citation>
    <scope>NUCLEOTIDE SEQUENCE [LARGE SCALE GENOMIC DNA]</scope>
    <source>
        <strain evidence="3">cv. Menghai</strain>
        <tissue evidence="2">Leaf</tissue>
    </source>
</reference>